<keyword evidence="2" id="KW-1185">Reference proteome</keyword>
<name>A0ABM6JUG0_SPOUR</name>
<evidence type="ECO:0000313" key="1">
    <source>
        <dbReference type="EMBL" id="ARF13810.1"/>
    </source>
</evidence>
<dbReference type="EMBL" id="CP015108">
    <property type="protein sequence ID" value="ARF13810.1"/>
    <property type="molecule type" value="Genomic_DNA"/>
</dbReference>
<gene>
    <name evidence="1" type="ORF">SporoS204_06425</name>
</gene>
<organism evidence="1 2">
    <name type="scientific">Sporosarcina ureae</name>
    <dbReference type="NCBI Taxonomy" id="1571"/>
    <lineage>
        <taxon>Bacteria</taxon>
        <taxon>Bacillati</taxon>
        <taxon>Bacillota</taxon>
        <taxon>Bacilli</taxon>
        <taxon>Bacillales</taxon>
        <taxon>Caryophanaceae</taxon>
        <taxon>Sporosarcina</taxon>
    </lineage>
</organism>
<sequence>MKQQTMNTEELLAFAEEAHDSGTSWIQQADYTGEEVIMTDEDLAGREPLQRLRIIVESAGNAKYFESLFYNGAELEELMSELEPVFEKFPKKVLSSIEMDEKVQSITE</sequence>
<protein>
    <submittedName>
        <fullName evidence="1">Uncharacterized protein</fullName>
    </submittedName>
</protein>
<dbReference type="RefSeq" id="WP_029054940.1">
    <property type="nucleotide sequence ID" value="NZ_CP015108.1"/>
</dbReference>
<reference evidence="1 2" key="1">
    <citation type="submission" date="2016-04" db="EMBL/GenBank/DDBJ databases">
        <title>Comparative Genomics and Epigenetics of Sporosarcina ureae.</title>
        <authorList>
            <person name="Oliver A.S."/>
            <person name="Cooper K.K."/>
        </authorList>
    </citation>
    <scope>NUCLEOTIDE SEQUENCE [LARGE SCALE GENOMIC DNA]</scope>
    <source>
        <strain evidence="1 2">S204</strain>
    </source>
</reference>
<proteinExistence type="predicted"/>
<evidence type="ECO:0000313" key="2">
    <source>
        <dbReference type="Proteomes" id="UP000192486"/>
    </source>
</evidence>
<dbReference type="Proteomes" id="UP000192486">
    <property type="component" value="Chromosome"/>
</dbReference>
<accession>A0ABM6JUG0</accession>